<dbReference type="RefSeq" id="WP_048890289.1">
    <property type="nucleotide sequence ID" value="NZ_AP024237.1"/>
</dbReference>
<gene>
    <name evidence="1" type="ORF">MHEC_40520</name>
</gene>
<sequence>MYEPDGLLAVMLHGGFGSVEQAESSYPDAVARAWNGGPARDGIDDVGLVTAAVDDLAEHRCDRYQQRRHHGLPAGV</sequence>
<proteinExistence type="predicted"/>
<protein>
    <submittedName>
        <fullName evidence="1">Uncharacterized protein</fullName>
    </submittedName>
</protein>
<dbReference type="AlphaFoldDB" id="A0A7R7GY21"/>
<dbReference type="EMBL" id="AP024237">
    <property type="protein sequence ID" value="BCO37619.1"/>
    <property type="molecule type" value="Genomic_DNA"/>
</dbReference>
<organism evidence="1 2">
    <name type="scientific">Mycobacterium heckeshornense</name>
    <dbReference type="NCBI Taxonomy" id="110505"/>
    <lineage>
        <taxon>Bacteria</taxon>
        <taxon>Bacillati</taxon>
        <taxon>Actinomycetota</taxon>
        <taxon>Actinomycetes</taxon>
        <taxon>Mycobacteriales</taxon>
        <taxon>Mycobacteriaceae</taxon>
        <taxon>Mycobacterium</taxon>
    </lineage>
</organism>
<name>A0A7R7GY21_9MYCO</name>
<evidence type="ECO:0000313" key="2">
    <source>
        <dbReference type="Proteomes" id="UP000595446"/>
    </source>
</evidence>
<reference evidence="1 2" key="1">
    <citation type="submission" date="2020-12" db="EMBL/GenBank/DDBJ databases">
        <title>Complete genome sequence of Mycobacterium heckeshornense JCM 15655T, closely related to a pathogenic non-tuberculous mycobacterial species Mycobacterium xenopi.</title>
        <authorList>
            <person name="Yoshida M."/>
            <person name="Fukano H."/>
            <person name="Asakura T."/>
            <person name="Suzuki M."/>
            <person name="Hoshino Y."/>
        </authorList>
    </citation>
    <scope>NUCLEOTIDE SEQUENCE [LARGE SCALE GENOMIC DNA]</scope>
    <source>
        <strain evidence="1 2">JCM 15655</strain>
    </source>
</reference>
<keyword evidence="2" id="KW-1185">Reference proteome</keyword>
<accession>A0A7R7GY21</accession>
<dbReference type="Proteomes" id="UP000595446">
    <property type="component" value="Chromosome"/>
</dbReference>
<evidence type="ECO:0000313" key="1">
    <source>
        <dbReference type="EMBL" id="BCO37619.1"/>
    </source>
</evidence>